<gene>
    <name evidence="3" type="ORF">EFD62_09965</name>
</gene>
<sequence>MSKKKQSSKKGIFITIGIAAIIIGGTFVARSISGRETVSTGDLIIPKSEVTEKVKFYPYNADGTKLEVLAVKASDGSIRTAFNTCQVCNGSPWAYFKQQGEFLVCQNCGNSFKMDMVEQERGGCNPVPITKDEKTDDGTNIIISKDFILENKDLFADNWKSK</sequence>
<keyword evidence="1" id="KW-1133">Transmembrane helix</keyword>
<dbReference type="Proteomes" id="UP000289166">
    <property type="component" value="Unassembled WGS sequence"/>
</dbReference>
<name>A0A4Q0I3X0_9FIRM</name>
<keyword evidence="4" id="KW-1185">Reference proteome</keyword>
<organism evidence="3 4">
    <name type="scientific">Acetivibrio mesophilus</name>
    <dbReference type="NCBI Taxonomy" id="2487273"/>
    <lineage>
        <taxon>Bacteria</taxon>
        <taxon>Bacillati</taxon>
        <taxon>Bacillota</taxon>
        <taxon>Clostridia</taxon>
        <taxon>Eubacteriales</taxon>
        <taxon>Oscillospiraceae</taxon>
        <taxon>Acetivibrio</taxon>
    </lineage>
</organism>
<evidence type="ECO:0000313" key="3">
    <source>
        <dbReference type="EMBL" id="RXE58948.1"/>
    </source>
</evidence>
<evidence type="ECO:0000256" key="1">
    <source>
        <dbReference type="SAM" id="Phobius"/>
    </source>
</evidence>
<proteinExistence type="predicted"/>
<keyword evidence="1" id="KW-0472">Membrane</keyword>
<comment type="caution">
    <text evidence="3">The sequence shown here is derived from an EMBL/GenBank/DDBJ whole genome shotgun (WGS) entry which is preliminary data.</text>
</comment>
<feature type="domain" description="Membrane iron-sulfur containing protein FtrD-like" evidence="2">
    <location>
        <begin position="52"/>
        <end position="155"/>
    </location>
</feature>
<evidence type="ECO:0000259" key="2">
    <source>
        <dbReference type="Pfam" id="PF10080"/>
    </source>
</evidence>
<protein>
    <submittedName>
        <fullName evidence="3">DUF2318 domain-containing protein</fullName>
    </submittedName>
</protein>
<dbReference type="RefSeq" id="WP_069194888.1">
    <property type="nucleotide sequence ID" value="NZ_RLII01000011.1"/>
</dbReference>
<dbReference type="AlphaFoldDB" id="A0A4Q0I3X0"/>
<reference evidence="4" key="1">
    <citation type="submission" date="2018-11" db="EMBL/GenBank/DDBJ databases">
        <title>Genome sequencing of a novel mesophilic and cellulolytic organism within the genus Hungateiclostridium.</title>
        <authorList>
            <person name="Rettenmaier R."/>
            <person name="Liebl W."/>
            <person name="Zverlov V."/>
        </authorList>
    </citation>
    <scope>NUCLEOTIDE SEQUENCE [LARGE SCALE GENOMIC DNA]</scope>
    <source>
        <strain evidence="4">N2K1</strain>
    </source>
</reference>
<evidence type="ECO:0000313" key="4">
    <source>
        <dbReference type="Proteomes" id="UP000289166"/>
    </source>
</evidence>
<keyword evidence="1" id="KW-0812">Transmembrane</keyword>
<feature type="transmembrane region" description="Helical" evidence="1">
    <location>
        <begin position="12"/>
        <end position="29"/>
    </location>
</feature>
<dbReference type="EMBL" id="RLII01000011">
    <property type="protein sequence ID" value="RXE58948.1"/>
    <property type="molecule type" value="Genomic_DNA"/>
</dbReference>
<dbReference type="InterPro" id="IPR018758">
    <property type="entry name" value="FtrD-like"/>
</dbReference>
<dbReference type="OrthoDB" id="9792533at2"/>
<accession>A0A4Q0I3X0</accession>
<dbReference type="Pfam" id="PF10080">
    <property type="entry name" value="FtrD-like"/>
    <property type="match status" value="1"/>
</dbReference>